<evidence type="ECO:0000313" key="1">
    <source>
        <dbReference type="EMBL" id="SNR24111.1"/>
    </source>
</evidence>
<dbReference type="EMBL" id="FZNR01000001">
    <property type="protein sequence ID" value="SNR24111.1"/>
    <property type="molecule type" value="Genomic_DNA"/>
</dbReference>
<dbReference type="Gene3D" id="3.40.50.1000">
    <property type="entry name" value="HAD superfamily/HAD-like"/>
    <property type="match status" value="1"/>
</dbReference>
<dbReference type="SFLD" id="SFLDS00003">
    <property type="entry name" value="Haloacid_Dehalogenase"/>
    <property type="match status" value="1"/>
</dbReference>
<dbReference type="SFLD" id="SFLDG01129">
    <property type="entry name" value="C1.5:_HAD__Beta-PGM__Phosphata"/>
    <property type="match status" value="1"/>
</dbReference>
<dbReference type="InterPro" id="IPR050155">
    <property type="entry name" value="HAD-like_hydrolase_sf"/>
</dbReference>
<dbReference type="GO" id="GO:0006281">
    <property type="term" value="P:DNA repair"/>
    <property type="evidence" value="ECO:0007669"/>
    <property type="project" value="TreeGrafter"/>
</dbReference>
<dbReference type="PANTHER" id="PTHR43434:SF1">
    <property type="entry name" value="PHOSPHOGLYCOLATE PHOSPHATASE"/>
    <property type="match status" value="1"/>
</dbReference>
<dbReference type="InterPro" id="IPR036412">
    <property type="entry name" value="HAD-like_sf"/>
</dbReference>
<dbReference type="PANTHER" id="PTHR43434">
    <property type="entry name" value="PHOSPHOGLYCOLATE PHOSPHATASE"/>
    <property type="match status" value="1"/>
</dbReference>
<dbReference type="GO" id="GO:0008967">
    <property type="term" value="F:phosphoglycolate phosphatase activity"/>
    <property type="evidence" value="ECO:0007669"/>
    <property type="project" value="TreeGrafter"/>
</dbReference>
<dbReference type="InterPro" id="IPR023214">
    <property type="entry name" value="HAD_sf"/>
</dbReference>
<evidence type="ECO:0000313" key="2">
    <source>
        <dbReference type="Proteomes" id="UP000198415"/>
    </source>
</evidence>
<gene>
    <name evidence="1" type="ORF">SAMN06264365_1017</name>
</gene>
<dbReference type="Gene3D" id="1.20.120.1600">
    <property type="match status" value="1"/>
</dbReference>
<reference evidence="1 2" key="1">
    <citation type="submission" date="2017-06" db="EMBL/GenBank/DDBJ databases">
        <authorList>
            <person name="Kim H.J."/>
            <person name="Triplett B.A."/>
        </authorList>
    </citation>
    <scope>NUCLEOTIDE SEQUENCE [LARGE SCALE GENOMIC DNA]</scope>
    <source>
        <strain evidence="1 2">DSM 43151</strain>
    </source>
</reference>
<dbReference type="RefSeq" id="WP_089290861.1">
    <property type="nucleotide sequence ID" value="NZ_BOMU01000016.1"/>
</dbReference>
<dbReference type="PRINTS" id="PR00413">
    <property type="entry name" value="HADHALOGNASE"/>
</dbReference>
<dbReference type="OrthoDB" id="9810501at2"/>
<protein>
    <submittedName>
        <fullName evidence="1">Putative hydrolase of the HAD superfamily</fullName>
    </submittedName>
</protein>
<name>A0A238UQA7_9ACTN</name>
<dbReference type="AlphaFoldDB" id="A0A238UQA7"/>
<accession>A0A238UQA7</accession>
<dbReference type="InterPro" id="IPR006439">
    <property type="entry name" value="HAD-SF_hydro_IA"/>
</dbReference>
<dbReference type="Pfam" id="PF00702">
    <property type="entry name" value="Hydrolase"/>
    <property type="match status" value="1"/>
</dbReference>
<proteinExistence type="predicted"/>
<dbReference type="SUPFAM" id="SSF56784">
    <property type="entry name" value="HAD-like"/>
    <property type="match status" value="1"/>
</dbReference>
<keyword evidence="1" id="KW-0378">Hydrolase</keyword>
<organism evidence="1 2">
    <name type="scientific">Actinoplanes regularis</name>
    <dbReference type="NCBI Taxonomy" id="52697"/>
    <lineage>
        <taxon>Bacteria</taxon>
        <taxon>Bacillati</taxon>
        <taxon>Actinomycetota</taxon>
        <taxon>Actinomycetes</taxon>
        <taxon>Micromonosporales</taxon>
        <taxon>Micromonosporaceae</taxon>
        <taxon>Actinoplanes</taxon>
    </lineage>
</organism>
<sequence length="223" mass="24418">MILRGVLFDLDGTLGDHDGSVTTALTAWLPTVGLVADPETIMRWHDVAETHLAAWRRREIGYQEQRRRRLRDLGFEYGPEALDEIFAGYLVEYENAYRAYADVPEALAAVAEAGLRTAVLTNGSAPQQSGKLARMGLADLGPVWTPDDLGMAKPDPGAFRGAITRWGLRPGEVLSVGDRHDLDVLAARAAGLRAVHLDRLGTGPEDEPHRIGSLRELVDHLHT</sequence>
<dbReference type="NCBIfam" id="TIGR01549">
    <property type="entry name" value="HAD-SF-IA-v1"/>
    <property type="match status" value="1"/>
</dbReference>
<dbReference type="Proteomes" id="UP000198415">
    <property type="component" value="Unassembled WGS sequence"/>
</dbReference>
<keyword evidence="2" id="KW-1185">Reference proteome</keyword>